<proteinExistence type="predicted"/>
<organism evidence="1 2">
    <name type="scientific">Racocetra persica</name>
    <dbReference type="NCBI Taxonomy" id="160502"/>
    <lineage>
        <taxon>Eukaryota</taxon>
        <taxon>Fungi</taxon>
        <taxon>Fungi incertae sedis</taxon>
        <taxon>Mucoromycota</taxon>
        <taxon>Glomeromycotina</taxon>
        <taxon>Glomeromycetes</taxon>
        <taxon>Diversisporales</taxon>
        <taxon>Gigasporaceae</taxon>
        <taxon>Racocetra</taxon>
    </lineage>
</organism>
<gene>
    <name evidence="1" type="ORF">RPERSI_LOCUS34268</name>
</gene>
<dbReference type="Proteomes" id="UP000789920">
    <property type="component" value="Unassembled WGS sequence"/>
</dbReference>
<evidence type="ECO:0000313" key="2">
    <source>
        <dbReference type="Proteomes" id="UP000789920"/>
    </source>
</evidence>
<feature type="non-terminal residue" evidence="1">
    <location>
        <position position="202"/>
    </location>
</feature>
<keyword evidence="2" id="KW-1185">Reference proteome</keyword>
<name>A0ACA9ST07_9GLOM</name>
<protein>
    <submittedName>
        <fullName evidence="1">32786_t:CDS:1</fullName>
    </submittedName>
</protein>
<feature type="non-terminal residue" evidence="1">
    <location>
        <position position="1"/>
    </location>
</feature>
<evidence type="ECO:0000313" key="1">
    <source>
        <dbReference type="EMBL" id="CAG8846680.1"/>
    </source>
</evidence>
<sequence>RDAIKKYKSMKDRWDTILDGVTEVQHDMPGIEAYLDHSVVSSNSPPSSIPSSIASSPPMSPNMKPRGMFSPESGSPPTRGQQRSLSPNRIDYLDSPLNNIRSPSLRSKSPSPRATSPLGGSRNYLTSISGRSVSPTPPSERPPWNQYYNQTYNYHGYNNGHHTMSPLQGNGHHTMSPLQGNGHHTISPLQGNGRSSSRSSSP</sequence>
<comment type="caution">
    <text evidence="1">The sequence shown here is derived from an EMBL/GenBank/DDBJ whole genome shotgun (WGS) entry which is preliminary data.</text>
</comment>
<accession>A0ACA9ST07</accession>
<dbReference type="EMBL" id="CAJVQC010152368">
    <property type="protein sequence ID" value="CAG8846680.1"/>
    <property type="molecule type" value="Genomic_DNA"/>
</dbReference>
<reference evidence="1" key="1">
    <citation type="submission" date="2021-06" db="EMBL/GenBank/DDBJ databases">
        <authorList>
            <person name="Kallberg Y."/>
            <person name="Tangrot J."/>
            <person name="Rosling A."/>
        </authorList>
    </citation>
    <scope>NUCLEOTIDE SEQUENCE</scope>
    <source>
        <strain evidence="1">MA461A</strain>
    </source>
</reference>